<dbReference type="GO" id="GO:0005737">
    <property type="term" value="C:cytoplasm"/>
    <property type="evidence" value="ECO:0007669"/>
    <property type="project" value="EnsemblFungi"/>
</dbReference>
<dbReference type="PANTHER" id="PTHR45809">
    <property type="entry name" value="VIRAL IAP-ASSOCIATED FACTOR HOMOLOG"/>
    <property type="match status" value="1"/>
</dbReference>
<evidence type="ECO:0000256" key="1">
    <source>
        <dbReference type="ARBA" id="ARBA00009686"/>
    </source>
</evidence>
<dbReference type="GO" id="GO:0045944">
    <property type="term" value="P:positive regulation of transcription by RNA polymerase II"/>
    <property type="evidence" value="ECO:0007669"/>
    <property type="project" value="EnsemblFungi"/>
</dbReference>
<evidence type="ECO:0000259" key="3">
    <source>
        <dbReference type="Pfam" id="PF02114"/>
    </source>
</evidence>
<dbReference type="EMBL" id="LUGH01000213">
    <property type="protein sequence ID" value="OBZ87577.1"/>
    <property type="molecule type" value="Genomic_DNA"/>
</dbReference>
<feature type="region of interest" description="Disordered" evidence="2">
    <location>
        <begin position="203"/>
        <end position="244"/>
    </location>
</feature>
<dbReference type="Pfam" id="PF02114">
    <property type="entry name" value="Phosducin"/>
    <property type="match status" value="1"/>
</dbReference>
<reference evidence="4 5" key="1">
    <citation type="submission" date="2016-03" db="EMBL/GenBank/DDBJ databases">
        <title>Choanephora cucurbitarum.</title>
        <authorList>
            <person name="Min B."/>
            <person name="Park H."/>
            <person name="Park J.-H."/>
            <person name="Shin H.-D."/>
            <person name="Choi I.-G."/>
        </authorList>
    </citation>
    <scope>NUCLEOTIDE SEQUENCE [LARGE SCALE GENOMIC DNA]</scope>
    <source>
        <strain evidence="4 5">KUS-F28377</strain>
    </source>
</reference>
<evidence type="ECO:0000313" key="5">
    <source>
        <dbReference type="Proteomes" id="UP000093000"/>
    </source>
</evidence>
<feature type="compositionally biased region" description="Acidic residues" evidence="2">
    <location>
        <begin position="232"/>
        <end position="244"/>
    </location>
</feature>
<dbReference type="OrthoDB" id="45518at2759"/>
<proteinExistence type="inferred from homology"/>
<dbReference type="Gene3D" id="3.40.30.10">
    <property type="entry name" value="Glutaredoxin"/>
    <property type="match status" value="1"/>
</dbReference>
<dbReference type="FunCoup" id="A0A1C7NES1">
    <property type="interactions" value="468"/>
</dbReference>
<dbReference type="GO" id="GO:0031683">
    <property type="term" value="F:G-protein beta/gamma-subunit complex binding"/>
    <property type="evidence" value="ECO:0007669"/>
    <property type="project" value="EnsemblFungi"/>
</dbReference>
<dbReference type="GO" id="GO:0006457">
    <property type="term" value="P:protein folding"/>
    <property type="evidence" value="ECO:0007669"/>
    <property type="project" value="EnsemblFungi"/>
</dbReference>
<name>A0A1C7NES1_9FUNG</name>
<accession>A0A1C7NES1</accession>
<protein>
    <submittedName>
        <fullName evidence="4">Phosducin-like protein 3</fullName>
    </submittedName>
</protein>
<dbReference type="InParanoid" id="A0A1C7NES1"/>
<dbReference type="GO" id="GO:0071444">
    <property type="term" value="P:cellular response to pheromone"/>
    <property type="evidence" value="ECO:0007669"/>
    <property type="project" value="EnsemblFungi"/>
</dbReference>
<dbReference type="InterPro" id="IPR051498">
    <property type="entry name" value="Phosducin-like_chap/apop_reg"/>
</dbReference>
<evidence type="ECO:0000256" key="2">
    <source>
        <dbReference type="SAM" id="MobiDB-lite"/>
    </source>
</evidence>
<sequence>MDDPNADTEWNDILRAKGILPPKDEKKDDELEDAFVEMVQARQAKLDSLENKDLDELDELEDLEDDQILNQYRHKRMMEMQAQAAKEKYGEITEISKPDFVREVTEASKECHVVVHLYKDAIPASRLMHRCLSELALQFKATKFVRIVSDQCIPNYPDFNVPTLLIYGEGDIKANLAGAIQFGGMKMTTRSLRSILAKYGAVPAEKSENDDESNNQPKKSIYQSKNTAALSSDEDSDDDDRGYY</sequence>
<dbReference type="PANTHER" id="PTHR45809:SF3">
    <property type="entry name" value="VIRAL IAP-ASSOCIATED FACTOR HOMOLOG"/>
    <property type="match status" value="1"/>
</dbReference>
<comment type="caution">
    <text evidence="4">The sequence shown here is derived from an EMBL/GenBank/DDBJ whole genome shotgun (WGS) entry which is preliminary data.</text>
</comment>
<dbReference type="Proteomes" id="UP000093000">
    <property type="component" value="Unassembled WGS sequence"/>
</dbReference>
<feature type="compositionally biased region" description="Polar residues" evidence="2">
    <location>
        <begin position="214"/>
        <end position="230"/>
    </location>
</feature>
<dbReference type="AlphaFoldDB" id="A0A1C7NES1"/>
<keyword evidence="5" id="KW-1185">Reference proteome</keyword>
<evidence type="ECO:0000313" key="4">
    <source>
        <dbReference type="EMBL" id="OBZ87577.1"/>
    </source>
</evidence>
<dbReference type="SUPFAM" id="SSF52833">
    <property type="entry name" value="Thioredoxin-like"/>
    <property type="match status" value="1"/>
</dbReference>
<feature type="domain" description="Phosducin" evidence="3">
    <location>
        <begin position="61"/>
        <end position="206"/>
    </location>
</feature>
<gene>
    <name evidence="4" type="primary">Pdcl3</name>
    <name evidence="4" type="ORF">A0J61_04378</name>
</gene>
<dbReference type="GO" id="GO:0051726">
    <property type="term" value="P:regulation of cell cycle"/>
    <property type="evidence" value="ECO:0007669"/>
    <property type="project" value="EnsemblFungi"/>
</dbReference>
<dbReference type="STRING" id="101091.A0A1C7NES1"/>
<dbReference type="GO" id="GO:0003779">
    <property type="term" value="F:actin binding"/>
    <property type="evidence" value="ECO:0007669"/>
    <property type="project" value="EnsemblFungi"/>
</dbReference>
<dbReference type="CDD" id="cd02988">
    <property type="entry name" value="Phd_like_VIAF"/>
    <property type="match status" value="1"/>
</dbReference>
<dbReference type="InterPro" id="IPR024253">
    <property type="entry name" value="Phosducin_thioredoxin-like_dom"/>
</dbReference>
<dbReference type="GO" id="GO:0030036">
    <property type="term" value="P:actin cytoskeleton organization"/>
    <property type="evidence" value="ECO:0007669"/>
    <property type="project" value="EnsemblFungi"/>
</dbReference>
<dbReference type="GO" id="GO:1903333">
    <property type="term" value="P:negative regulation of protein folding"/>
    <property type="evidence" value="ECO:0007669"/>
    <property type="project" value="EnsemblFungi"/>
</dbReference>
<dbReference type="InterPro" id="IPR036249">
    <property type="entry name" value="Thioredoxin-like_sf"/>
</dbReference>
<organism evidence="4 5">
    <name type="scientific">Choanephora cucurbitarum</name>
    <dbReference type="NCBI Taxonomy" id="101091"/>
    <lineage>
        <taxon>Eukaryota</taxon>
        <taxon>Fungi</taxon>
        <taxon>Fungi incertae sedis</taxon>
        <taxon>Mucoromycota</taxon>
        <taxon>Mucoromycotina</taxon>
        <taxon>Mucoromycetes</taxon>
        <taxon>Mucorales</taxon>
        <taxon>Mucorineae</taxon>
        <taxon>Choanephoraceae</taxon>
        <taxon>Choanephoroideae</taxon>
        <taxon>Choanephora</taxon>
    </lineage>
</organism>
<comment type="similarity">
    <text evidence="1">Belongs to the phosducin family.</text>
</comment>